<dbReference type="Pfam" id="PF00071">
    <property type="entry name" value="Ras"/>
    <property type="match status" value="1"/>
</dbReference>
<dbReference type="OMA" id="WQIASAP"/>
<dbReference type="NCBIfam" id="TIGR00231">
    <property type="entry name" value="small_GTP"/>
    <property type="match status" value="1"/>
</dbReference>
<dbReference type="SUPFAM" id="SSF52540">
    <property type="entry name" value="P-loop containing nucleoside triphosphate hydrolases"/>
    <property type="match status" value="1"/>
</dbReference>
<evidence type="ECO:0000256" key="1">
    <source>
        <dbReference type="ARBA" id="ARBA00022741"/>
    </source>
</evidence>
<evidence type="ECO:0000256" key="2">
    <source>
        <dbReference type="ARBA" id="ARBA00023134"/>
    </source>
</evidence>
<dbReference type="PROSITE" id="PS51421">
    <property type="entry name" value="RAS"/>
    <property type="match status" value="1"/>
</dbReference>
<organism evidence="3 4">
    <name type="scientific">Magallana gigas</name>
    <name type="common">Pacific oyster</name>
    <name type="synonym">Crassostrea gigas</name>
    <dbReference type="NCBI Taxonomy" id="29159"/>
    <lineage>
        <taxon>Eukaryota</taxon>
        <taxon>Metazoa</taxon>
        <taxon>Spiralia</taxon>
        <taxon>Lophotrochozoa</taxon>
        <taxon>Mollusca</taxon>
        <taxon>Bivalvia</taxon>
        <taxon>Autobranchia</taxon>
        <taxon>Pteriomorphia</taxon>
        <taxon>Ostreida</taxon>
        <taxon>Ostreoidea</taxon>
        <taxon>Ostreidae</taxon>
        <taxon>Magallana</taxon>
    </lineage>
</organism>
<dbReference type="GO" id="GO:0003924">
    <property type="term" value="F:GTPase activity"/>
    <property type="evidence" value="ECO:0007669"/>
    <property type="project" value="InterPro"/>
</dbReference>
<dbReference type="InterPro" id="IPR005225">
    <property type="entry name" value="Small_GTP-bd"/>
</dbReference>
<proteinExistence type="predicted"/>
<dbReference type="SMART" id="SM00175">
    <property type="entry name" value="RAB"/>
    <property type="match status" value="1"/>
</dbReference>
<keyword evidence="4" id="KW-1185">Reference proteome</keyword>
<dbReference type="InterPro" id="IPR003578">
    <property type="entry name" value="Small_GTPase_Rho"/>
</dbReference>
<dbReference type="PROSITE" id="PS51420">
    <property type="entry name" value="RHO"/>
    <property type="match status" value="1"/>
</dbReference>
<dbReference type="PANTHER" id="PTHR24072">
    <property type="entry name" value="RHO FAMILY GTPASE"/>
    <property type="match status" value="1"/>
</dbReference>
<dbReference type="InterPro" id="IPR027417">
    <property type="entry name" value="P-loop_NTPase"/>
</dbReference>
<dbReference type="OrthoDB" id="6094744at2759"/>
<dbReference type="SMART" id="SM00174">
    <property type="entry name" value="RHO"/>
    <property type="match status" value="1"/>
</dbReference>
<reference evidence="3" key="1">
    <citation type="submission" date="2022-08" db="UniProtKB">
        <authorList>
            <consortium name="EnsemblMetazoa"/>
        </authorList>
    </citation>
    <scope>IDENTIFICATION</scope>
    <source>
        <strain evidence="3">05x7-T-G4-1.051#20</strain>
    </source>
</reference>
<dbReference type="AlphaFoldDB" id="A0A8W8I9W2"/>
<sequence length="186" mass="21423">MKMQSSYLRCSVVGDACVGKTRLIKTFVGEKGDEKYTPTIFENYHGETMNRGKTTSICLYDLPGQHDFNQMRKFALKDSNLVLICYDVQRRKSFDNVQSVWIPEIRQFLGKSVPIVLVGILSNKTDKRSVSRSEAIKVTSQMLLQNYFEIDGEDDVEVLCLFSYIASITQKTKKRSLSFMKRLFMK</sequence>
<dbReference type="PRINTS" id="PR00449">
    <property type="entry name" value="RASTRNSFRMNG"/>
</dbReference>
<evidence type="ECO:0000313" key="3">
    <source>
        <dbReference type="EnsemblMetazoa" id="G13055.1:cds"/>
    </source>
</evidence>
<dbReference type="Gene3D" id="3.40.50.300">
    <property type="entry name" value="P-loop containing nucleotide triphosphate hydrolases"/>
    <property type="match status" value="1"/>
</dbReference>
<keyword evidence="1" id="KW-0547">Nucleotide-binding</keyword>
<protein>
    <submittedName>
        <fullName evidence="3">Uncharacterized protein</fullName>
    </submittedName>
</protein>
<dbReference type="SMART" id="SM00173">
    <property type="entry name" value="RAS"/>
    <property type="match status" value="1"/>
</dbReference>
<dbReference type="PROSITE" id="PS51419">
    <property type="entry name" value="RAB"/>
    <property type="match status" value="1"/>
</dbReference>
<dbReference type="GO" id="GO:0005525">
    <property type="term" value="F:GTP binding"/>
    <property type="evidence" value="ECO:0007669"/>
    <property type="project" value="UniProtKB-KW"/>
</dbReference>
<evidence type="ECO:0000313" key="4">
    <source>
        <dbReference type="Proteomes" id="UP000005408"/>
    </source>
</evidence>
<accession>A0A8W8I9W2</accession>
<dbReference type="GO" id="GO:0007264">
    <property type="term" value="P:small GTPase-mediated signal transduction"/>
    <property type="evidence" value="ECO:0007669"/>
    <property type="project" value="InterPro"/>
</dbReference>
<keyword evidence="2" id="KW-0342">GTP-binding</keyword>
<dbReference type="InterPro" id="IPR001806">
    <property type="entry name" value="Small_GTPase"/>
</dbReference>
<dbReference type="EnsemblMetazoa" id="G13055.1">
    <property type="protein sequence ID" value="G13055.1:cds"/>
    <property type="gene ID" value="G13055"/>
</dbReference>
<name>A0A8W8I9W2_MAGGI</name>
<dbReference type="Proteomes" id="UP000005408">
    <property type="component" value="Unassembled WGS sequence"/>
</dbReference>